<keyword evidence="3" id="KW-1185">Reference proteome</keyword>
<protein>
    <submittedName>
        <fullName evidence="2">Uncharacterized protein</fullName>
    </submittedName>
</protein>
<dbReference type="PANTHER" id="PTHR10773">
    <property type="entry name" value="DNA-DIRECTED RNA POLYMERASES I, II, AND III SUBUNIT RPABC2"/>
    <property type="match status" value="1"/>
</dbReference>
<gene>
    <name evidence="2" type="ORF">EEDITHA_LOCUS10872</name>
</gene>
<organism evidence="2 3">
    <name type="scientific">Euphydryas editha</name>
    <name type="common">Edith's checkerspot</name>
    <dbReference type="NCBI Taxonomy" id="104508"/>
    <lineage>
        <taxon>Eukaryota</taxon>
        <taxon>Metazoa</taxon>
        <taxon>Ecdysozoa</taxon>
        <taxon>Arthropoda</taxon>
        <taxon>Hexapoda</taxon>
        <taxon>Insecta</taxon>
        <taxon>Pterygota</taxon>
        <taxon>Neoptera</taxon>
        <taxon>Endopterygota</taxon>
        <taxon>Lepidoptera</taxon>
        <taxon>Glossata</taxon>
        <taxon>Ditrysia</taxon>
        <taxon>Papilionoidea</taxon>
        <taxon>Nymphalidae</taxon>
        <taxon>Nymphalinae</taxon>
        <taxon>Euphydryas</taxon>
    </lineage>
</organism>
<evidence type="ECO:0000313" key="2">
    <source>
        <dbReference type="EMBL" id="CAH2095417.1"/>
    </source>
</evidence>
<accession>A0AAU9UBE2</accession>
<feature type="region of interest" description="Disordered" evidence="1">
    <location>
        <begin position="87"/>
        <end position="110"/>
    </location>
</feature>
<name>A0AAU9UBE2_EUPED</name>
<dbReference type="Proteomes" id="UP001153954">
    <property type="component" value="Unassembled WGS sequence"/>
</dbReference>
<comment type="caution">
    <text evidence="2">The sequence shown here is derived from an EMBL/GenBank/DDBJ whole genome shotgun (WGS) entry which is preliminary data.</text>
</comment>
<evidence type="ECO:0000313" key="3">
    <source>
        <dbReference type="Proteomes" id="UP001153954"/>
    </source>
</evidence>
<sequence>MPTSVVMLLHYKSCTATNIENSIADCDTLTTVLEPVASSSSLPEVINESLLDFSSDDSVVDPNYVPLSQITNVQPVESSDHIEWFPERDTEAEVGRQSRSRKRKADRLTWKREHSRKNRMLGKEYLGYKKIGNKYRQTESKPERTMGPLCNSQFCARSKVLFCSHLTQDMRLSIFNKYWSMSWLQKKIFVSSMVDKTDTQRKTKGTDSRRSSSKAYYFQIEGKKERVCLITFLNTLGIKEWTVRYWLGDRGNKENHTNVSTSSLVTTENKRDSIKSYLSALPKLPSHYCRKSSTKQYLEPLIQSKSQLYNLYVEFASSLSKPVASRKLFCDVLAEENIGLFQPKKDACDLCCAYKLGNVLEEDYQRHIELKNMAREQKNMDKQAAKNGIIHTVTADLQAVKLCPYLTASAISKPS</sequence>
<feature type="compositionally biased region" description="Basic and acidic residues" evidence="1">
    <location>
        <begin position="87"/>
        <end position="96"/>
    </location>
</feature>
<dbReference type="EMBL" id="CAKOGL010000015">
    <property type="protein sequence ID" value="CAH2095417.1"/>
    <property type="molecule type" value="Genomic_DNA"/>
</dbReference>
<dbReference type="AlphaFoldDB" id="A0AAU9UBE2"/>
<evidence type="ECO:0000256" key="1">
    <source>
        <dbReference type="SAM" id="MobiDB-lite"/>
    </source>
</evidence>
<proteinExistence type="predicted"/>
<reference evidence="2" key="1">
    <citation type="submission" date="2022-03" db="EMBL/GenBank/DDBJ databases">
        <authorList>
            <person name="Tunstrom K."/>
        </authorList>
    </citation>
    <scope>NUCLEOTIDE SEQUENCE</scope>
</reference>
<dbReference type="PANTHER" id="PTHR10773:SF19">
    <property type="match status" value="1"/>
</dbReference>